<reference evidence="3" key="1">
    <citation type="journal article" date="2020" name="Nature">
        <title>Giant virus diversity and host interactions through global metagenomics.</title>
        <authorList>
            <person name="Schulz F."/>
            <person name="Roux S."/>
            <person name="Paez-Espino D."/>
            <person name="Jungbluth S."/>
            <person name="Walsh D.A."/>
            <person name="Denef V.J."/>
            <person name="McMahon K.D."/>
            <person name="Konstantinidis K.T."/>
            <person name="Eloe-Fadrosh E.A."/>
            <person name="Kyrpides N.C."/>
            <person name="Woyke T."/>
        </authorList>
    </citation>
    <scope>NUCLEOTIDE SEQUENCE</scope>
    <source>
        <strain evidence="3">GVMAG-M-3300009161-52</strain>
    </source>
</reference>
<sequence length="281" mass="32285">MIDENLVFIILITIFAVFIIKKQPYFVGTVSLIVIFYYLYKGRFTNPKEFFSFIVNKTQEAFEPCSNIGGSMAYCGEDTTTNSNMAFLPQIMRAAPVGNKINNQPSIVLKIEDYQVDRRLKFAGGVLTIDELIAAVPPLIDHKLLLEKIIKFIINVSTDDTIQKDYLARKCCGIMTKIFYNAYNAISDKKYPINTYNELLYAQREFDDNLNIFIFLAMNESDTKKLAELQKEFKIINDKLNEYVVEYVNDIMPNDYDITTSFLPHKDEPVGLSALDNYVNL</sequence>
<evidence type="ECO:0000256" key="1">
    <source>
        <dbReference type="SAM" id="Coils"/>
    </source>
</evidence>
<feature type="transmembrane region" description="Helical" evidence="2">
    <location>
        <begin position="6"/>
        <end position="39"/>
    </location>
</feature>
<name>A0A6C0F4K2_9ZZZZ</name>
<evidence type="ECO:0000313" key="3">
    <source>
        <dbReference type="EMBL" id="QHT34155.1"/>
    </source>
</evidence>
<protein>
    <submittedName>
        <fullName evidence="3">Uncharacterized protein</fullName>
    </submittedName>
</protein>
<organism evidence="3">
    <name type="scientific">viral metagenome</name>
    <dbReference type="NCBI Taxonomy" id="1070528"/>
    <lineage>
        <taxon>unclassified sequences</taxon>
        <taxon>metagenomes</taxon>
        <taxon>organismal metagenomes</taxon>
    </lineage>
</organism>
<keyword evidence="1" id="KW-0175">Coiled coil</keyword>
<evidence type="ECO:0000256" key="2">
    <source>
        <dbReference type="SAM" id="Phobius"/>
    </source>
</evidence>
<keyword evidence="2" id="KW-0472">Membrane</keyword>
<dbReference type="AlphaFoldDB" id="A0A6C0F4K2"/>
<keyword evidence="2" id="KW-0812">Transmembrane</keyword>
<proteinExistence type="predicted"/>
<feature type="coiled-coil region" evidence="1">
    <location>
        <begin position="219"/>
        <end position="246"/>
    </location>
</feature>
<keyword evidence="2" id="KW-1133">Transmembrane helix</keyword>
<dbReference type="EMBL" id="MN738988">
    <property type="protein sequence ID" value="QHT34155.1"/>
    <property type="molecule type" value="Genomic_DNA"/>
</dbReference>
<accession>A0A6C0F4K2</accession>